<dbReference type="Pfam" id="PF03401">
    <property type="entry name" value="TctC"/>
    <property type="match status" value="1"/>
</dbReference>
<dbReference type="EMBL" id="CP089391">
    <property type="protein sequence ID" value="WBL77273.1"/>
    <property type="molecule type" value="Genomic_DNA"/>
</dbReference>
<name>A0ABY7MFT2_9BRAD</name>
<sequence>MQLNRRRFLTASCTTLAVAALSRPVLAEQYPVRPVRVIVPFAAGGPNDVAARVIAQGLSDQLGKQFFVENIGGAGGNIGAGQAARAQPDGHTIFVASPSYVANPTLFETVPYDVQKSFDAVTLAATAPTLLTVHPSIQAKSVKDLVALIKASPGKFSYASPGAGTPPHLLGELFRLSLELDIVHVPFNGGGAAIGSTLAGHTPVSFGALPPAIQHVRENKLRALALTSKTHSEALPGVPSIAEAGYPDIAADIWTAVLVPAGTPKEYIGLLQREIAKLIARTEVKDRLAGLGYEPVANSSDECAAYLASEYRKWGKVIRDAGIKAS</sequence>
<proteinExistence type="inferred from homology"/>
<dbReference type="InterPro" id="IPR006311">
    <property type="entry name" value="TAT_signal"/>
</dbReference>
<dbReference type="RefSeq" id="WP_270162538.1">
    <property type="nucleotide sequence ID" value="NZ_CP089391.1"/>
</dbReference>
<gene>
    <name evidence="3" type="ORF">I3J27_30275</name>
</gene>
<organism evidence="3 4">
    <name type="scientific">Bradyrhizobium xenonodulans</name>
    <dbReference type="NCBI Taxonomy" id="2736875"/>
    <lineage>
        <taxon>Bacteria</taxon>
        <taxon>Pseudomonadati</taxon>
        <taxon>Pseudomonadota</taxon>
        <taxon>Alphaproteobacteria</taxon>
        <taxon>Hyphomicrobiales</taxon>
        <taxon>Nitrobacteraceae</taxon>
        <taxon>Bradyrhizobium</taxon>
    </lineage>
</organism>
<evidence type="ECO:0000256" key="1">
    <source>
        <dbReference type="ARBA" id="ARBA00006987"/>
    </source>
</evidence>
<feature type="chain" id="PRO_5047037618" evidence="2">
    <location>
        <begin position="28"/>
        <end position="326"/>
    </location>
</feature>
<reference evidence="3" key="1">
    <citation type="submission" date="2021-12" db="EMBL/GenBank/DDBJ databases">
        <title>Bradyrhizobium xenonodulans sp. nov.</title>
        <authorList>
            <person name="Claassens R."/>
            <person name="Venter S.N."/>
            <person name="Beukes C.W."/>
            <person name="Stepkowski T."/>
            <person name="Steenkamp E.T."/>
        </authorList>
    </citation>
    <scope>NUCLEOTIDE SEQUENCE</scope>
    <source>
        <strain evidence="3">14AB</strain>
    </source>
</reference>
<dbReference type="Gene3D" id="3.40.190.150">
    <property type="entry name" value="Bordetella uptake gene, domain 1"/>
    <property type="match status" value="1"/>
</dbReference>
<dbReference type="Gene3D" id="3.40.190.10">
    <property type="entry name" value="Periplasmic binding protein-like II"/>
    <property type="match status" value="1"/>
</dbReference>
<dbReference type="PANTHER" id="PTHR42928">
    <property type="entry name" value="TRICARBOXYLATE-BINDING PROTEIN"/>
    <property type="match status" value="1"/>
</dbReference>
<dbReference type="Proteomes" id="UP001179614">
    <property type="component" value="Chromosome"/>
</dbReference>
<dbReference type="PANTHER" id="PTHR42928:SF5">
    <property type="entry name" value="BLR1237 PROTEIN"/>
    <property type="match status" value="1"/>
</dbReference>
<dbReference type="PIRSF" id="PIRSF017082">
    <property type="entry name" value="YflP"/>
    <property type="match status" value="1"/>
</dbReference>
<protein>
    <submittedName>
        <fullName evidence="3">Tripartite tricarboxylate transporter substrate binding protein</fullName>
    </submittedName>
</protein>
<evidence type="ECO:0000256" key="2">
    <source>
        <dbReference type="SAM" id="SignalP"/>
    </source>
</evidence>
<comment type="similarity">
    <text evidence="1">Belongs to the UPF0065 (bug) family.</text>
</comment>
<feature type="signal peptide" evidence="2">
    <location>
        <begin position="1"/>
        <end position="27"/>
    </location>
</feature>
<accession>A0ABY7MFT2</accession>
<keyword evidence="2" id="KW-0732">Signal</keyword>
<dbReference type="InterPro" id="IPR005064">
    <property type="entry name" value="BUG"/>
</dbReference>
<keyword evidence="4" id="KW-1185">Reference proteome</keyword>
<dbReference type="PROSITE" id="PS51318">
    <property type="entry name" value="TAT"/>
    <property type="match status" value="1"/>
</dbReference>
<evidence type="ECO:0000313" key="3">
    <source>
        <dbReference type="EMBL" id="WBL77273.1"/>
    </source>
</evidence>
<dbReference type="InterPro" id="IPR042100">
    <property type="entry name" value="Bug_dom1"/>
</dbReference>
<dbReference type="SUPFAM" id="SSF53850">
    <property type="entry name" value="Periplasmic binding protein-like II"/>
    <property type="match status" value="1"/>
</dbReference>
<evidence type="ECO:0000313" key="4">
    <source>
        <dbReference type="Proteomes" id="UP001179614"/>
    </source>
</evidence>